<evidence type="ECO:0000313" key="12">
    <source>
        <dbReference type="EMBL" id="KIW08880.1"/>
    </source>
</evidence>
<evidence type="ECO:0000256" key="9">
    <source>
        <dbReference type="SAM" id="MobiDB-lite"/>
    </source>
</evidence>
<evidence type="ECO:0000256" key="4">
    <source>
        <dbReference type="ARBA" id="ARBA00022525"/>
    </source>
</evidence>
<feature type="region of interest" description="Disordered" evidence="9">
    <location>
        <begin position="180"/>
        <end position="199"/>
    </location>
</feature>
<keyword evidence="8" id="KW-0449">Lipoprotein</keyword>
<dbReference type="Proteomes" id="UP000053259">
    <property type="component" value="Unassembled WGS sequence"/>
</dbReference>
<evidence type="ECO:0000256" key="7">
    <source>
        <dbReference type="ARBA" id="ARBA00023157"/>
    </source>
</evidence>
<keyword evidence="4" id="KW-0964">Secreted</keyword>
<comment type="similarity">
    <text evidence="3">Belongs to the RBT5 family.</text>
</comment>
<dbReference type="RefSeq" id="XP_016218749.1">
    <property type="nucleotide sequence ID" value="XM_016353596.1"/>
</dbReference>
<dbReference type="GO" id="GO:0005576">
    <property type="term" value="C:extracellular region"/>
    <property type="evidence" value="ECO:0007669"/>
    <property type="project" value="UniProtKB-SubCell"/>
</dbReference>
<reference evidence="12 13" key="1">
    <citation type="submission" date="2015-01" db="EMBL/GenBank/DDBJ databases">
        <title>The Genome Sequence of Ochroconis gallopava CBS43764.</title>
        <authorList>
            <consortium name="The Broad Institute Genomics Platform"/>
            <person name="Cuomo C."/>
            <person name="de Hoog S."/>
            <person name="Gorbushina A."/>
            <person name="Stielow B."/>
            <person name="Teixiera M."/>
            <person name="Abouelleil A."/>
            <person name="Chapman S.B."/>
            <person name="Priest M."/>
            <person name="Young S.K."/>
            <person name="Wortman J."/>
            <person name="Nusbaum C."/>
            <person name="Birren B."/>
        </authorList>
    </citation>
    <scope>NUCLEOTIDE SEQUENCE [LARGE SCALE GENOMIC DNA]</scope>
    <source>
        <strain evidence="12 13">CBS 43764</strain>
    </source>
</reference>
<evidence type="ECO:0000256" key="6">
    <source>
        <dbReference type="ARBA" id="ARBA00022729"/>
    </source>
</evidence>
<keyword evidence="5" id="KW-0472">Membrane</keyword>
<dbReference type="VEuPathDB" id="FungiDB:PV09_00804"/>
<evidence type="ECO:0000256" key="3">
    <source>
        <dbReference type="ARBA" id="ARBA00010031"/>
    </source>
</evidence>
<dbReference type="HOGENOM" id="CLU_874936_0_0_1"/>
<evidence type="ECO:0000256" key="8">
    <source>
        <dbReference type="ARBA" id="ARBA00023288"/>
    </source>
</evidence>
<keyword evidence="5" id="KW-0336">GPI-anchor</keyword>
<comment type="subcellular location">
    <subcellularLocation>
        <location evidence="1">Membrane</location>
        <topology evidence="1">Lipid-anchor</topology>
        <topology evidence="1">GPI-anchor</topology>
    </subcellularLocation>
    <subcellularLocation>
        <location evidence="2">Secreted</location>
    </subcellularLocation>
</comment>
<feature type="chain" id="PRO_5002249033" description="CFEM domain-containing protein" evidence="10">
    <location>
        <begin position="17"/>
        <end position="318"/>
    </location>
</feature>
<keyword evidence="13" id="KW-1185">Reference proteome</keyword>
<keyword evidence="5" id="KW-0325">Glycoprotein</keyword>
<evidence type="ECO:0000256" key="2">
    <source>
        <dbReference type="ARBA" id="ARBA00004613"/>
    </source>
</evidence>
<dbReference type="EMBL" id="KN847530">
    <property type="protein sequence ID" value="KIW08880.1"/>
    <property type="molecule type" value="Genomic_DNA"/>
</dbReference>
<evidence type="ECO:0000256" key="1">
    <source>
        <dbReference type="ARBA" id="ARBA00004589"/>
    </source>
</evidence>
<evidence type="ECO:0000256" key="5">
    <source>
        <dbReference type="ARBA" id="ARBA00022622"/>
    </source>
</evidence>
<sequence length="318" mass="32666">MQYAVVAAVLAATASAATVGDGVPLIYSPTPYPNPPYLGVQYNATVINGVPFNNSNEWPCLTAEKYFSIPPQCARQCLIETFGNATLCADDDFTCHCTAAGSAELDKTIIPCLSAANGPCTGEEIGELANFVHGALCPYFMATTYEEAYGHCGSYGGGSYGGGSYGTPSSSKGSWPATTSSSSAAGYWPKTTSSSSSKTPCSTSVQTSWTKECSGPTTFWVGEKTWTVTKATTLTVTDCPITWTKPISSGTWAPVEWTTPAPVASPTWVYSATTSPAAGWAKGTAAYSASPAQFTGAASNNKVAGAVAAVAAGAALMI</sequence>
<dbReference type="GO" id="GO:0098552">
    <property type="term" value="C:side of membrane"/>
    <property type="evidence" value="ECO:0007669"/>
    <property type="project" value="UniProtKB-KW"/>
</dbReference>
<feature type="signal peptide" evidence="10">
    <location>
        <begin position="1"/>
        <end position="16"/>
    </location>
</feature>
<dbReference type="InParanoid" id="A0A0D2AQR9"/>
<keyword evidence="7" id="KW-1015">Disulfide bond</keyword>
<gene>
    <name evidence="12" type="ORF">PV09_00804</name>
</gene>
<proteinExistence type="inferred from homology"/>
<feature type="domain" description="CFEM" evidence="11">
    <location>
        <begin position="70"/>
        <end position="132"/>
    </location>
</feature>
<dbReference type="Pfam" id="PF05730">
    <property type="entry name" value="CFEM"/>
    <property type="match status" value="1"/>
</dbReference>
<keyword evidence="6 10" id="KW-0732">Signal</keyword>
<dbReference type="InterPro" id="IPR008427">
    <property type="entry name" value="Extracellular_membr_CFEM_dom"/>
</dbReference>
<evidence type="ECO:0000313" key="13">
    <source>
        <dbReference type="Proteomes" id="UP000053259"/>
    </source>
</evidence>
<evidence type="ECO:0000256" key="10">
    <source>
        <dbReference type="SAM" id="SignalP"/>
    </source>
</evidence>
<dbReference type="GeneID" id="27308777"/>
<protein>
    <recommendedName>
        <fullName evidence="11">CFEM domain-containing protein</fullName>
    </recommendedName>
</protein>
<evidence type="ECO:0000259" key="11">
    <source>
        <dbReference type="Pfam" id="PF05730"/>
    </source>
</evidence>
<name>A0A0D2AQR9_9PEZI</name>
<accession>A0A0D2AQR9</accession>
<dbReference type="AlphaFoldDB" id="A0A0D2AQR9"/>
<organism evidence="12 13">
    <name type="scientific">Verruconis gallopava</name>
    <dbReference type="NCBI Taxonomy" id="253628"/>
    <lineage>
        <taxon>Eukaryota</taxon>
        <taxon>Fungi</taxon>
        <taxon>Dikarya</taxon>
        <taxon>Ascomycota</taxon>
        <taxon>Pezizomycotina</taxon>
        <taxon>Dothideomycetes</taxon>
        <taxon>Pleosporomycetidae</taxon>
        <taxon>Venturiales</taxon>
        <taxon>Sympoventuriaceae</taxon>
        <taxon>Verruconis</taxon>
    </lineage>
</organism>